<sequence>MKKTLLRLIVVLYSFFAVAPIYAETIFQCTTKNNKVIKVVDADKSIQYSFGKSLKTPEIALSIPRNKVTTYQWAGIGRDENYSIQIPNGKMVYDVFHSFDRSTRKNSAGINVMQEDEQLATVSCDMHKPIINKLEGIKLRSEF</sequence>
<gene>
    <name evidence="2" type="ORF">AC058_01635</name>
</gene>
<protein>
    <submittedName>
        <fullName evidence="2">Uncharacterized protein</fullName>
    </submittedName>
</protein>
<reference evidence="2 3" key="1">
    <citation type="submission" date="2015-07" db="EMBL/GenBank/DDBJ databases">
        <title>Acinetobacter yuneri, a novel member of Acinetobacter calcoaceticus-Acinetobacter baumannii complex isolated from clinical specimen.</title>
        <authorList>
            <person name="Yu Y."/>
        </authorList>
    </citation>
    <scope>NUCLEOTIDE SEQUENCE [LARGE SCALE GENOMIC DNA]</scope>
    <source>
        <strain evidence="2 3">A362</strain>
    </source>
</reference>
<evidence type="ECO:0000313" key="3">
    <source>
        <dbReference type="Proteomes" id="UP000189376"/>
    </source>
</evidence>
<feature type="chain" id="PRO_5012279371" evidence="1">
    <location>
        <begin position="24"/>
        <end position="143"/>
    </location>
</feature>
<evidence type="ECO:0000313" key="2">
    <source>
        <dbReference type="EMBL" id="ONN56385.1"/>
    </source>
</evidence>
<keyword evidence="3" id="KW-1185">Reference proteome</keyword>
<dbReference type="Proteomes" id="UP000189376">
    <property type="component" value="Unassembled WGS sequence"/>
</dbReference>
<keyword evidence="1" id="KW-0732">Signal</keyword>
<comment type="caution">
    <text evidence="2">The sequence shown here is derived from an EMBL/GenBank/DDBJ whole genome shotgun (WGS) entry which is preliminary data.</text>
</comment>
<accession>A0A1V2V2G0</accession>
<dbReference type="EMBL" id="LFZS01000001">
    <property type="protein sequence ID" value="ONN56385.1"/>
    <property type="molecule type" value="Genomic_DNA"/>
</dbReference>
<evidence type="ECO:0000256" key="1">
    <source>
        <dbReference type="SAM" id="SignalP"/>
    </source>
</evidence>
<dbReference type="AlphaFoldDB" id="A0A1V2V2G0"/>
<dbReference type="RefSeq" id="WP_077168345.1">
    <property type="nucleotide sequence ID" value="NZ_LFZS01000001.1"/>
</dbReference>
<proteinExistence type="predicted"/>
<feature type="signal peptide" evidence="1">
    <location>
        <begin position="1"/>
        <end position="23"/>
    </location>
</feature>
<organism evidence="2 3">
    <name type="scientific">Acinetobacter genomosp. 33YU</name>
    <dbReference type="NCBI Taxonomy" id="1675530"/>
    <lineage>
        <taxon>Bacteria</taxon>
        <taxon>Pseudomonadati</taxon>
        <taxon>Pseudomonadota</taxon>
        <taxon>Gammaproteobacteria</taxon>
        <taxon>Moraxellales</taxon>
        <taxon>Moraxellaceae</taxon>
        <taxon>Acinetobacter</taxon>
    </lineage>
</organism>
<name>A0A1V2V2G0_9GAMM</name>